<dbReference type="Proteomes" id="UP000000763">
    <property type="component" value="Chromosome 5"/>
</dbReference>
<dbReference type="EMBL" id="AP008211">
    <property type="protein sequence ID" value="BAF17029.1"/>
    <property type="molecule type" value="Genomic_DNA"/>
</dbReference>
<gene>
    <name evidence="1" type="ordered locus">Os05g0296200</name>
</gene>
<evidence type="ECO:0000313" key="2">
    <source>
        <dbReference type="Proteomes" id="UP000000763"/>
    </source>
</evidence>
<dbReference type="SUPFAM" id="SSF56219">
    <property type="entry name" value="DNase I-like"/>
    <property type="match status" value="1"/>
</dbReference>
<evidence type="ECO:0000313" key="1">
    <source>
        <dbReference type="EMBL" id="BAF17029.1"/>
    </source>
</evidence>
<protein>
    <submittedName>
        <fullName evidence="1">Os05g0296200 protein</fullName>
    </submittedName>
</protein>
<accession>Q0DJE4</accession>
<organism evidence="1 2">
    <name type="scientific">Oryza sativa subsp. japonica</name>
    <name type="common">Rice</name>
    <dbReference type="NCBI Taxonomy" id="39947"/>
    <lineage>
        <taxon>Eukaryota</taxon>
        <taxon>Viridiplantae</taxon>
        <taxon>Streptophyta</taxon>
        <taxon>Embryophyta</taxon>
        <taxon>Tracheophyta</taxon>
        <taxon>Spermatophyta</taxon>
        <taxon>Magnoliopsida</taxon>
        <taxon>Liliopsida</taxon>
        <taxon>Poales</taxon>
        <taxon>Poaceae</taxon>
        <taxon>BOP clade</taxon>
        <taxon>Oryzoideae</taxon>
        <taxon>Oryzeae</taxon>
        <taxon>Oryzinae</taxon>
        <taxon>Oryza</taxon>
        <taxon>Oryza sativa</taxon>
    </lineage>
</organism>
<proteinExistence type="predicted"/>
<feature type="non-terminal residue" evidence="1">
    <location>
        <position position="1"/>
    </location>
</feature>
<sequence length="71" mass="7806">IGGSYDGIPPGAMSCLSWNCRGIGNATTVRDLCALAREAGSKLVFLCETRQKVDKMRRIRNKIGLRGFCWS</sequence>
<reference evidence="2" key="2">
    <citation type="journal article" date="2008" name="Nucleic Acids Res.">
        <title>The rice annotation project database (RAP-DB): 2008 update.</title>
        <authorList>
            <consortium name="The rice annotation project (RAP)"/>
        </authorList>
    </citation>
    <scope>GENOME REANNOTATION</scope>
    <source>
        <strain evidence="2">cv. Nipponbare</strain>
    </source>
</reference>
<dbReference type="InterPro" id="IPR036691">
    <property type="entry name" value="Endo/exonu/phosph_ase_sf"/>
</dbReference>
<reference evidence="1 2" key="1">
    <citation type="journal article" date="2005" name="Nature">
        <title>The map-based sequence of the rice genome.</title>
        <authorList>
            <consortium name="International rice genome sequencing project (IRGSP)"/>
            <person name="Matsumoto T."/>
            <person name="Wu J."/>
            <person name="Kanamori H."/>
            <person name="Katayose Y."/>
            <person name="Fujisawa M."/>
            <person name="Namiki N."/>
            <person name="Mizuno H."/>
            <person name="Yamamoto K."/>
            <person name="Antonio B.A."/>
            <person name="Baba T."/>
            <person name="Sakata K."/>
            <person name="Nagamura Y."/>
            <person name="Aoki H."/>
            <person name="Arikawa K."/>
            <person name="Arita K."/>
            <person name="Bito T."/>
            <person name="Chiden Y."/>
            <person name="Fujitsuka N."/>
            <person name="Fukunaka R."/>
            <person name="Hamada M."/>
            <person name="Harada C."/>
            <person name="Hayashi A."/>
            <person name="Hijishita S."/>
            <person name="Honda M."/>
            <person name="Hosokawa S."/>
            <person name="Ichikawa Y."/>
            <person name="Idonuma A."/>
            <person name="Iijima M."/>
            <person name="Ikeda M."/>
            <person name="Ikeno M."/>
            <person name="Ito K."/>
            <person name="Ito S."/>
            <person name="Ito T."/>
            <person name="Ito Y."/>
            <person name="Ito Y."/>
            <person name="Iwabuchi A."/>
            <person name="Kamiya K."/>
            <person name="Karasawa W."/>
            <person name="Kurita K."/>
            <person name="Katagiri S."/>
            <person name="Kikuta A."/>
            <person name="Kobayashi H."/>
            <person name="Kobayashi N."/>
            <person name="Machita K."/>
            <person name="Maehara T."/>
            <person name="Masukawa M."/>
            <person name="Mizubayashi T."/>
            <person name="Mukai Y."/>
            <person name="Nagasaki H."/>
            <person name="Nagata Y."/>
            <person name="Naito S."/>
            <person name="Nakashima M."/>
            <person name="Nakama Y."/>
            <person name="Nakamichi Y."/>
            <person name="Nakamura M."/>
            <person name="Meguro A."/>
            <person name="Negishi M."/>
            <person name="Ohta I."/>
            <person name="Ohta T."/>
            <person name="Okamoto M."/>
            <person name="Ono N."/>
            <person name="Saji S."/>
            <person name="Sakaguchi M."/>
            <person name="Sakai K."/>
            <person name="Shibata M."/>
            <person name="Shimokawa T."/>
            <person name="Song J."/>
            <person name="Takazaki Y."/>
            <person name="Terasawa K."/>
            <person name="Tsugane M."/>
            <person name="Tsuji K."/>
            <person name="Ueda S."/>
            <person name="Waki K."/>
            <person name="Yamagata H."/>
            <person name="Yamamoto M."/>
            <person name="Yamamoto S."/>
            <person name="Yamane H."/>
            <person name="Yoshiki S."/>
            <person name="Yoshihara R."/>
            <person name="Yukawa K."/>
            <person name="Zhong H."/>
            <person name="Yano M."/>
            <person name="Yuan Q."/>
            <person name="Ouyang S."/>
            <person name="Liu J."/>
            <person name="Jones K.M."/>
            <person name="Gansberger K."/>
            <person name="Moffat K."/>
            <person name="Hill J."/>
            <person name="Bera J."/>
            <person name="Fadrosh D."/>
            <person name="Jin S."/>
            <person name="Johri S."/>
            <person name="Kim M."/>
            <person name="Overton L."/>
            <person name="Reardon M."/>
            <person name="Tsitrin T."/>
            <person name="Vuong H."/>
            <person name="Weaver B."/>
            <person name="Ciecko A."/>
            <person name="Tallon L."/>
            <person name="Jackson J."/>
            <person name="Pai G."/>
            <person name="Aken S.V."/>
            <person name="Utterback T."/>
            <person name="Reidmuller S."/>
            <person name="Feldblyum T."/>
            <person name="Hsiao J."/>
            <person name="Zismann V."/>
            <person name="Iobst S."/>
            <person name="de Vazeille A.R."/>
            <person name="Buell C.R."/>
            <person name="Ying K."/>
            <person name="Li Y."/>
            <person name="Lu T."/>
            <person name="Huang Y."/>
            <person name="Zhao Q."/>
            <person name="Feng Q."/>
            <person name="Zhang L."/>
            <person name="Zhu J."/>
            <person name="Weng Q."/>
            <person name="Mu J."/>
            <person name="Lu Y."/>
            <person name="Fan D."/>
            <person name="Liu Y."/>
            <person name="Guan J."/>
            <person name="Zhang Y."/>
            <person name="Yu S."/>
            <person name="Liu X."/>
            <person name="Zhang Y."/>
            <person name="Hong G."/>
            <person name="Han B."/>
            <person name="Choisne N."/>
            <person name="Demange N."/>
            <person name="Orjeda G."/>
            <person name="Samain S."/>
            <person name="Cattolico L."/>
            <person name="Pelletier E."/>
            <person name="Couloux A."/>
            <person name="Segurens B."/>
            <person name="Wincker P."/>
            <person name="D'Hont A."/>
            <person name="Scarpelli C."/>
            <person name="Weissenbach J."/>
            <person name="Salanoubat M."/>
            <person name="Quetier F."/>
            <person name="Yu Y."/>
            <person name="Kim H.R."/>
            <person name="Rambo T."/>
            <person name="Currie J."/>
            <person name="Collura K."/>
            <person name="Luo M."/>
            <person name="Yang T."/>
            <person name="Ammiraju J.S.S."/>
            <person name="Engler F."/>
            <person name="Soderlund C."/>
            <person name="Wing R.A."/>
            <person name="Palmer L.E."/>
            <person name="de la Bastide M."/>
            <person name="Spiegel L."/>
            <person name="Nascimento L."/>
            <person name="Zutavern T."/>
            <person name="O'Shaughnessy A."/>
            <person name="Dike S."/>
            <person name="Dedhia N."/>
            <person name="Preston R."/>
            <person name="Balija V."/>
            <person name="McCombie W.R."/>
            <person name="Chow T."/>
            <person name="Chen H."/>
            <person name="Chung M."/>
            <person name="Chen C."/>
            <person name="Shaw J."/>
            <person name="Wu H."/>
            <person name="Hsiao K."/>
            <person name="Chao Y."/>
            <person name="Chu M."/>
            <person name="Cheng C."/>
            <person name="Hour A."/>
            <person name="Lee P."/>
            <person name="Lin S."/>
            <person name="Lin Y."/>
            <person name="Liou J."/>
            <person name="Liu S."/>
            <person name="Hsing Y."/>
            <person name="Raghuvanshi S."/>
            <person name="Mohanty A."/>
            <person name="Bharti A.K."/>
            <person name="Gaur A."/>
            <person name="Gupta V."/>
            <person name="Kumar D."/>
            <person name="Ravi V."/>
            <person name="Vij S."/>
            <person name="Kapur A."/>
            <person name="Khurana P."/>
            <person name="Khurana P."/>
            <person name="Khurana J.P."/>
            <person name="Tyagi A.K."/>
            <person name="Gaikwad K."/>
            <person name="Singh A."/>
            <person name="Dalal V."/>
            <person name="Srivastava S."/>
            <person name="Dixit A."/>
            <person name="Pal A.K."/>
            <person name="Ghazi I.A."/>
            <person name="Yadav M."/>
            <person name="Pandit A."/>
            <person name="Bhargava A."/>
            <person name="Sureshbabu K."/>
            <person name="Batra K."/>
            <person name="Sharma T.R."/>
            <person name="Mohapatra T."/>
            <person name="Singh N.K."/>
            <person name="Messing J."/>
            <person name="Nelson A.B."/>
            <person name="Fuks G."/>
            <person name="Kavchok S."/>
            <person name="Keizer G."/>
            <person name="Linton E."/>
            <person name="Llaca V."/>
            <person name="Song R."/>
            <person name="Tanyolac B."/>
            <person name="Young S."/>
            <person name="Ho-Il K."/>
            <person name="Hahn J.H."/>
            <person name="Sangsakoo G."/>
            <person name="Vanavichit A."/>
            <person name="de Mattos Luiz.A.T."/>
            <person name="Zimmer P.D."/>
            <person name="Malone G."/>
            <person name="Dellagostin O."/>
            <person name="de Oliveira A.C."/>
            <person name="Bevan M."/>
            <person name="Bancroft I."/>
            <person name="Minx P."/>
            <person name="Cordum H."/>
            <person name="Wilson R."/>
            <person name="Cheng Z."/>
            <person name="Jin W."/>
            <person name="Jiang J."/>
            <person name="Leong S.A."/>
            <person name="Iwama H."/>
            <person name="Gojobori T."/>
            <person name="Itoh T."/>
            <person name="Niimura Y."/>
            <person name="Fujii Y."/>
            <person name="Habara T."/>
            <person name="Sakai H."/>
            <person name="Sato Y."/>
            <person name="Wilson G."/>
            <person name="Kumar K."/>
            <person name="McCouch S."/>
            <person name="Juretic N."/>
            <person name="Hoen D."/>
            <person name="Wright S."/>
            <person name="Bruskiewich R."/>
            <person name="Bureau T."/>
            <person name="Miyao A."/>
            <person name="Hirochika H."/>
            <person name="Nishikawa T."/>
            <person name="Kadowaki K."/>
            <person name="Sugiura M."/>
            <person name="Burr B."/>
            <person name="Sasaki T."/>
        </authorList>
    </citation>
    <scope>NUCLEOTIDE SEQUENCE [LARGE SCALE GENOMIC DNA]</scope>
    <source>
        <strain evidence="2">cv. Nipponbare</strain>
    </source>
</reference>
<name>Q0DJE4_ORYSJ</name>
<dbReference type="AlphaFoldDB" id="Q0DJE4"/>
<dbReference type="KEGG" id="dosa:Os05g0296200"/>